<comment type="caution">
    <text evidence="12">The sequence shown here is derived from an EMBL/GenBank/DDBJ whole genome shotgun (WGS) entry which is preliminary data.</text>
</comment>
<evidence type="ECO:0000259" key="10">
    <source>
        <dbReference type="Pfam" id="PF00401"/>
    </source>
</evidence>
<evidence type="ECO:0000256" key="4">
    <source>
        <dbReference type="ARBA" id="ARBA00023065"/>
    </source>
</evidence>
<comment type="subcellular location">
    <subcellularLocation>
        <location evidence="1 8">Cell membrane</location>
        <topology evidence="1 8">Peripheral membrane protein</topology>
    </subcellularLocation>
</comment>
<dbReference type="InterPro" id="IPR001469">
    <property type="entry name" value="ATP_synth_F1_dsu/esu"/>
</dbReference>
<evidence type="ECO:0000256" key="6">
    <source>
        <dbReference type="ARBA" id="ARBA00023196"/>
    </source>
</evidence>
<keyword evidence="7 8" id="KW-0066">ATP synthesis</keyword>
<dbReference type="GO" id="GO:0046933">
    <property type="term" value="F:proton-transporting ATP synthase activity, rotational mechanism"/>
    <property type="evidence" value="ECO:0007669"/>
    <property type="project" value="UniProtKB-UniRule"/>
</dbReference>
<evidence type="ECO:0000313" key="13">
    <source>
        <dbReference type="Proteomes" id="UP000482209"/>
    </source>
</evidence>
<organism evidence="12 13">
    <name type="scientific">Velocimicrobium porci</name>
    <dbReference type="NCBI Taxonomy" id="2606634"/>
    <lineage>
        <taxon>Bacteria</taxon>
        <taxon>Bacillati</taxon>
        <taxon>Bacillota</taxon>
        <taxon>Clostridia</taxon>
        <taxon>Lachnospirales</taxon>
        <taxon>Lachnospiraceae</taxon>
        <taxon>Velocimicrobium</taxon>
    </lineage>
</organism>
<evidence type="ECO:0000259" key="11">
    <source>
        <dbReference type="Pfam" id="PF02823"/>
    </source>
</evidence>
<dbReference type="EMBL" id="VUMT01000003">
    <property type="protein sequence ID" value="MSS62877.1"/>
    <property type="molecule type" value="Genomic_DNA"/>
</dbReference>
<dbReference type="InterPro" id="IPR020546">
    <property type="entry name" value="ATP_synth_F1_dsu/esu_N"/>
</dbReference>
<gene>
    <name evidence="8 12" type="primary">atpC</name>
    <name evidence="12" type="ORF">FYJ58_03170</name>
</gene>
<dbReference type="Proteomes" id="UP000482209">
    <property type="component" value="Unassembled WGS sequence"/>
</dbReference>
<dbReference type="AlphaFoldDB" id="A0A6L5XWH5"/>
<name>A0A6L5XWH5_9FIRM</name>
<evidence type="ECO:0000256" key="7">
    <source>
        <dbReference type="ARBA" id="ARBA00023310"/>
    </source>
</evidence>
<reference evidence="12 13" key="1">
    <citation type="submission" date="2019-08" db="EMBL/GenBank/DDBJ databases">
        <title>In-depth cultivation of the pig gut microbiome towards novel bacterial diversity and tailored functional studies.</title>
        <authorList>
            <person name="Wylensek D."/>
            <person name="Hitch T.C.A."/>
            <person name="Clavel T."/>
        </authorList>
    </citation>
    <scope>NUCLEOTIDE SEQUENCE [LARGE SCALE GENOMIC DNA]</scope>
    <source>
        <strain evidence="12 13">WCA-693-APC-MOT-I</strain>
    </source>
</reference>
<keyword evidence="4 8" id="KW-0406">Ion transport</keyword>
<keyword evidence="6 8" id="KW-0139">CF(1)</keyword>
<evidence type="ECO:0000256" key="9">
    <source>
        <dbReference type="RuleBase" id="RU003656"/>
    </source>
</evidence>
<dbReference type="Pfam" id="PF02823">
    <property type="entry name" value="ATP-synt_DE_N"/>
    <property type="match status" value="1"/>
</dbReference>
<dbReference type="PANTHER" id="PTHR13822">
    <property type="entry name" value="ATP SYNTHASE DELTA/EPSILON CHAIN"/>
    <property type="match status" value="1"/>
</dbReference>
<dbReference type="InterPro" id="IPR020547">
    <property type="entry name" value="ATP_synth_F1_esu_C"/>
</dbReference>
<dbReference type="SUPFAM" id="SSF51344">
    <property type="entry name" value="Epsilon subunit of F1F0-ATP synthase N-terminal domain"/>
    <property type="match status" value="1"/>
</dbReference>
<evidence type="ECO:0000313" key="12">
    <source>
        <dbReference type="EMBL" id="MSS62877.1"/>
    </source>
</evidence>
<dbReference type="SUPFAM" id="SSF46604">
    <property type="entry name" value="Epsilon subunit of F1F0-ATP synthase C-terminal domain"/>
    <property type="match status" value="1"/>
</dbReference>
<dbReference type="Gene3D" id="2.60.15.10">
    <property type="entry name" value="F0F1 ATP synthase delta/epsilon subunit, N-terminal"/>
    <property type="match status" value="1"/>
</dbReference>
<keyword evidence="8" id="KW-0375">Hydrogen ion transport</keyword>
<keyword evidence="3 8" id="KW-0813">Transport</keyword>
<keyword evidence="13" id="KW-1185">Reference proteome</keyword>
<sequence length="137" mass="15300">MAEKLFNVQVICPERQFFNGDAEMLELKTTEGEIGVLAGHIPLTAVISPGVMRIINGDEVKEAALHDGFVEILGDKVVILAESCEWPDEIDVHRAEEAKIRAERRLKSGDGEIDEMRAELALRKSLIRIDLAQKYSK</sequence>
<comment type="subunit">
    <text evidence="8 9">F-type ATPases have 2 components, CF(1) - the catalytic core - and CF(0) - the membrane proton channel. CF(1) has five subunits: alpha(3), beta(3), gamma(1), delta(1), epsilon(1). CF(0) has three main subunits: a, b and c.</text>
</comment>
<evidence type="ECO:0000256" key="8">
    <source>
        <dbReference type="HAMAP-Rule" id="MF_00530"/>
    </source>
</evidence>
<keyword evidence="5 8" id="KW-0472">Membrane</keyword>
<comment type="function">
    <text evidence="8">Produces ATP from ADP in the presence of a proton gradient across the membrane.</text>
</comment>
<dbReference type="InterPro" id="IPR036794">
    <property type="entry name" value="ATP_F1_dsu/esu_C_sf"/>
</dbReference>
<dbReference type="NCBIfam" id="TIGR01216">
    <property type="entry name" value="ATP_synt_epsi"/>
    <property type="match status" value="1"/>
</dbReference>
<dbReference type="InterPro" id="IPR036771">
    <property type="entry name" value="ATPsynth_dsu/esu_N"/>
</dbReference>
<feature type="domain" description="ATP synthase F1 complex delta/epsilon subunit N-terminal" evidence="11">
    <location>
        <begin position="6"/>
        <end position="83"/>
    </location>
</feature>
<dbReference type="RefSeq" id="WP_154517112.1">
    <property type="nucleotide sequence ID" value="NZ_VUMT01000003.1"/>
</dbReference>
<evidence type="ECO:0000256" key="5">
    <source>
        <dbReference type="ARBA" id="ARBA00023136"/>
    </source>
</evidence>
<dbReference type="PANTHER" id="PTHR13822:SF10">
    <property type="entry name" value="ATP SYNTHASE EPSILON CHAIN, CHLOROPLASTIC"/>
    <property type="match status" value="1"/>
</dbReference>
<dbReference type="GO" id="GO:0005524">
    <property type="term" value="F:ATP binding"/>
    <property type="evidence" value="ECO:0007669"/>
    <property type="project" value="UniProtKB-UniRule"/>
</dbReference>
<proteinExistence type="inferred from homology"/>
<accession>A0A6L5XWH5</accession>
<dbReference type="GO" id="GO:0005886">
    <property type="term" value="C:plasma membrane"/>
    <property type="evidence" value="ECO:0007669"/>
    <property type="project" value="UniProtKB-SubCell"/>
</dbReference>
<dbReference type="CDD" id="cd12152">
    <property type="entry name" value="F1-ATPase_delta"/>
    <property type="match status" value="1"/>
</dbReference>
<protein>
    <recommendedName>
        <fullName evidence="8">ATP synthase epsilon chain</fullName>
    </recommendedName>
    <alternativeName>
        <fullName evidence="8">ATP synthase F1 sector epsilon subunit</fullName>
    </alternativeName>
    <alternativeName>
        <fullName evidence="8">F-ATPase epsilon subunit</fullName>
    </alternativeName>
</protein>
<feature type="domain" description="ATP synthase epsilon subunit C-terminal" evidence="10">
    <location>
        <begin position="88"/>
        <end position="133"/>
    </location>
</feature>
<dbReference type="Pfam" id="PF00401">
    <property type="entry name" value="ATP-synt_DE"/>
    <property type="match status" value="1"/>
</dbReference>
<dbReference type="GO" id="GO:0045259">
    <property type="term" value="C:proton-transporting ATP synthase complex"/>
    <property type="evidence" value="ECO:0007669"/>
    <property type="project" value="UniProtKB-KW"/>
</dbReference>
<dbReference type="HAMAP" id="MF_00530">
    <property type="entry name" value="ATP_synth_epsil_bac"/>
    <property type="match status" value="1"/>
</dbReference>
<dbReference type="Gene3D" id="1.20.5.440">
    <property type="entry name" value="ATP synthase delta/epsilon subunit, C-terminal domain"/>
    <property type="match status" value="1"/>
</dbReference>
<keyword evidence="8" id="KW-1003">Cell membrane</keyword>
<evidence type="ECO:0000256" key="3">
    <source>
        <dbReference type="ARBA" id="ARBA00022448"/>
    </source>
</evidence>
<evidence type="ECO:0000256" key="2">
    <source>
        <dbReference type="ARBA" id="ARBA00005712"/>
    </source>
</evidence>
<comment type="similarity">
    <text evidence="2 8 9">Belongs to the ATPase epsilon chain family.</text>
</comment>
<evidence type="ECO:0000256" key="1">
    <source>
        <dbReference type="ARBA" id="ARBA00004202"/>
    </source>
</evidence>